<proteinExistence type="predicted"/>
<comment type="caution">
    <text evidence="2">The sequence shown here is derived from an EMBL/GenBank/DDBJ whole genome shotgun (WGS) entry which is preliminary data.</text>
</comment>
<evidence type="ECO:0000313" key="2">
    <source>
        <dbReference type="EMBL" id="KAA8887608.1"/>
    </source>
</evidence>
<dbReference type="RefSeq" id="WP_150403178.1">
    <property type="nucleotide sequence ID" value="NZ_VXLC01000006.1"/>
</dbReference>
<organism evidence="2 3">
    <name type="scientific">Nocardia colli</name>
    <dbReference type="NCBI Taxonomy" id="2545717"/>
    <lineage>
        <taxon>Bacteria</taxon>
        <taxon>Bacillati</taxon>
        <taxon>Actinomycetota</taxon>
        <taxon>Actinomycetes</taxon>
        <taxon>Mycobacteriales</taxon>
        <taxon>Nocardiaceae</taxon>
        <taxon>Nocardia</taxon>
    </lineage>
</organism>
<protein>
    <submittedName>
        <fullName evidence="2">Uncharacterized protein</fullName>
    </submittedName>
</protein>
<feature type="region of interest" description="Disordered" evidence="1">
    <location>
        <begin position="1"/>
        <end position="34"/>
    </location>
</feature>
<keyword evidence="3" id="KW-1185">Reference proteome</keyword>
<dbReference type="Proteomes" id="UP000323876">
    <property type="component" value="Unassembled WGS sequence"/>
</dbReference>
<dbReference type="EMBL" id="VXLC01000006">
    <property type="protein sequence ID" value="KAA8887608.1"/>
    <property type="molecule type" value="Genomic_DNA"/>
</dbReference>
<feature type="compositionally biased region" description="Basic and acidic residues" evidence="1">
    <location>
        <begin position="12"/>
        <end position="26"/>
    </location>
</feature>
<gene>
    <name evidence="2" type="ORF">F3087_18285</name>
</gene>
<evidence type="ECO:0000313" key="3">
    <source>
        <dbReference type="Proteomes" id="UP000323876"/>
    </source>
</evidence>
<evidence type="ECO:0000256" key="1">
    <source>
        <dbReference type="SAM" id="MobiDB-lite"/>
    </source>
</evidence>
<dbReference type="AlphaFoldDB" id="A0A5N0EDW4"/>
<sequence length="60" mass="6422">MSNNDTVRAAKHARDTAIRADQKPRDAGLANTAADAENAAVEASRKAFNGPDFPKIEKVK</sequence>
<name>A0A5N0EDW4_9NOCA</name>
<accession>A0A5N0EDW4</accession>
<reference evidence="2 3" key="1">
    <citation type="submission" date="2019-09" db="EMBL/GenBank/DDBJ databases">
        <authorList>
            <person name="Wang X."/>
        </authorList>
    </citation>
    <scope>NUCLEOTIDE SEQUENCE [LARGE SCALE GENOMIC DNA]</scope>
    <source>
        <strain evidence="2 3">CICC 11023</strain>
    </source>
</reference>